<dbReference type="AlphaFoldDB" id="A0AAP0LEG2"/>
<proteinExistence type="predicted"/>
<keyword evidence="3" id="KW-1185">Reference proteome</keyword>
<feature type="region of interest" description="Disordered" evidence="1">
    <location>
        <begin position="1"/>
        <end position="38"/>
    </location>
</feature>
<organism evidence="2 3">
    <name type="scientific">Stephania yunnanensis</name>
    <dbReference type="NCBI Taxonomy" id="152371"/>
    <lineage>
        <taxon>Eukaryota</taxon>
        <taxon>Viridiplantae</taxon>
        <taxon>Streptophyta</taxon>
        <taxon>Embryophyta</taxon>
        <taxon>Tracheophyta</taxon>
        <taxon>Spermatophyta</taxon>
        <taxon>Magnoliopsida</taxon>
        <taxon>Ranunculales</taxon>
        <taxon>Menispermaceae</taxon>
        <taxon>Menispermoideae</taxon>
        <taxon>Cissampelideae</taxon>
        <taxon>Stephania</taxon>
    </lineage>
</organism>
<feature type="compositionally biased region" description="Basic and acidic residues" evidence="1">
    <location>
        <begin position="21"/>
        <end position="33"/>
    </location>
</feature>
<dbReference type="EMBL" id="JBBNAF010000001">
    <property type="protein sequence ID" value="KAK9169707.1"/>
    <property type="molecule type" value="Genomic_DNA"/>
</dbReference>
<evidence type="ECO:0000256" key="1">
    <source>
        <dbReference type="SAM" id="MobiDB-lite"/>
    </source>
</evidence>
<dbReference type="Proteomes" id="UP001420932">
    <property type="component" value="Unassembled WGS sequence"/>
</dbReference>
<sequence>MTEDGGPSTDLLKNNPPDILDENHATKKEKNKDPISLTMADPSSFRNILVRSEPSEESIENIDYDIEEYKIEEAETRCSICNYDIPSIEFTYDSNTQLLDAMKYAVIVKLFGRRQGLWKPTGSFRMLDMENDHYLMKMSNSKDYLKALTGALRSAAEQGQEADTQRSTMRISERPSSAHFCRRFQFLPLRILEEMGLEKRCKTMLPLCKLGTHDGDGGLVISWIEVYMK</sequence>
<evidence type="ECO:0000313" key="2">
    <source>
        <dbReference type="EMBL" id="KAK9169707.1"/>
    </source>
</evidence>
<name>A0AAP0LEG2_9MAGN</name>
<evidence type="ECO:0000313" key="3">
    <source>
        <dbReference type="Proteomes" id="UP001420932"/>
    </source>
</evidence>
<comment type="caution">
    <text evidence="2">The sequence shown here is derived from an EMBL/GenBank/DDBJ whole genome shotgun (WGS) entry which is preliminary data.</text>
</comment>
<reference evidence="2 3" key="1">
    <citation type="submission" date="2024-01" db="EMBL/GenBank/DDBJ databases">
        <title>Genome assemblies of Stephania.</title>
        <authorList>
            <person name="Yang L."/>
        </authorList>
    </citation>
    <scope>NUCLEOTIDE SEQUENCE [LARGE SCALE GENOMIC DNA]</scope>
    <source>
        <strain evidence="2">YNDBR</strain>
        <tissue evidence="2">Leaf</tissue>
    </source>
</reference>
<accession>A0AAP0LEG2</accession>
<gene>
    <name evidence="2" type="ORF">Syun_001847</name>
</gene>
<protein>
    <submittedName>
        <fullName evidence="2">Uncharacterized protein</fullName>
    </submittedName>
</protein>